<gene>
    <name evidence="1" type="ORF">TG4357_02651</name>
</gene>
<organism evidence="1 2">
    <name type="scientific">Thalassovita gelatinovora</name>
    <name type="common">Thalassobius gelatinovorus</name>
    <dbReference type="NCBI Taxonomy" id="53501"/>
    <lineage>
        <taxon>Bacteria</taxon>
        <taxon>Pseudomonadati</taxon>
        <taxon>Pseudomonadota</taxon>
        <taxon>Alphaproteobacteria</taxon>
        <taxon>Rhodobacterales</taxon>
        <taxon>Roseobacteraceae</taxon>
        <taxon>Thalassovita</taxon>
    </lineage>
</organism>
<dbReference type="RefSeq" id="WP_058263362.1">
    <property type="nucleotide sequence ID" value="NZ_CP051181.1"/>
</dbReference>
<dbReference type="EMBL" id="CYSA01000025">
    <property type="protein sequence ID" value="CUH66807.1"/>
    <property type="molecule type" value="Genomic_DNA"/>
</dbReference>
<dbReference type="Proteomes" id="UP000051587">
    <property type="component" value="Unassembled WGS sequence"/>
</dbReference>
<keyword evidence="2" id="KW-1185">Reference proteome</keyword>
<proteinExistence type="predicted"/>
<dbReference type="STRING" id="53501.SAMN04488043_105188"/>
<evidence type="ECO:0000313" key="2">
    <source>
        <dbReference type="Proteomes" id="UP000051587"/>
    </source>
</evidence>
<dbReference type="OrthoDB" id="7766502at2"/>
<protein>
    <submittedName>
        <fullName evidence="1">Uncharacterized protein</fullName>
    </submittedName>
</protein>
<sequence length="242" mass="26262">MPNVYSWPPVGLIGHAHTISRPVQMVRDLKGTPVFSQSEPTRRQVSAMVSGVAFRGESGGYIEALKAILDGKEPFVRMKPKPRHWWRLGHRLGVRGQQQVNFVAGPVDALLKDGAITVNLVAGDEIIGTAGINGFDYLDCTGFAPNTLVALPSEAVSVDGHTARCIGRYQSDATGAARIYLDAALPSGSVVIGREESIAFYIEEFPSASQPLSGGYSYDFQLTEIFEDEYPDGFTEVDVPWT</sequence>
<reference evidence="1 2" key="1">
    <citation type="submission" date="2015-09" db="EMBL/GenBank/DDBJ databases">
        <authorList>
            <consortium name="Swine Surveillance"/>
        </authorList>
    </citation>
    <scope>NUCLEOTIDE SEQUENCE [LARGE SCALE GENOMIC DNA]</scope>
    <source>
        <strain evidence="1 2">CECT 4357</strain>
    </source>
</reference>
<name>A0A0P1FFB6_THAGE</name>
<accession>A0A0P1FFB6</accession>
<dbReference type="AlphaFoldDB" id="A0A0P1FFB6"/>
<evidence type="ECO:0000313" key="1">
    <source>
        <dbReference type="EMBL" id="CUH66807.1"/>
    </source>
</evidence>